<proteinExistence type="predicted"/>
<dbReference type="InterPro" id="IPR029044">
    <property type="entry name" value="Nucleotide-diphossugar_trans"/>
</dbReference>
<dbReference type="CDD" id="cd00761">
    <property type="entry name" value="Glyco_tranf_GTA_type"/>
    <property type="match status" value="1"/>
</dbReference>
<comment type="caution">
    <text evidence="2">The sequence shown here is derived from an EMBL/GenBank/DDBJ whole genome shotgun (WGS) entry which is preliminary data.</text>
</comment>
<dbReference type="PANTHER" id="PTHR43685:SF2">
    <property type="entry name" value="GLYCOSYLTRANSFERASE 2-LIKE DOMAIN-CONTAINING PROTEIN"/>
    <property type="match status" value="1"/>
</dbReference>
<reference evidence="2" key="1">
    <citation type="submission" date="2020-12" db="EMBL/GenBank/DDBJ databases">
        <title>Bacterial novel species Flavobacterium sp. SE-1-e isolated from soil.</title>
        <authorList>
            <person name="Jung H.-Y."/>
        </authorList>
    </citation>
    <scope>NUCLEOTIDE SEQUENCE</scope>
    <source>
        <strain evidence="2">SE-1-e</strain>
    </source>
</reference>
<protein>
    <submittedName>
        <fullName evidence="2">Glycosyltransferase family 2 protein</fullName>
    </submittedName>
</protein>
<evidence type="ECO:0000259" key="1">
    <source>
        <dbReference type="Pfam" id="PF00535"/>
    </source>
</evidence>
<dbReference type="EMBL" id="JAEHFV010000010">
    <property type="protein sequence ID" value="MBK0371245.1"/>
    <property type="molecule type" value="Genomic_DNA"/>
</dbReference>
<evidence type="ECO:0000313" key="3">
    <source>
        <dbReference type="Proteomes" id="UP000609172"/>
    </source>
</evidence>
<dbReference type="Gene3D" id="3.90.550.10">
    <property type="entry name" value="Spore Coat Polysaccharide Biosynthesis Protein SpsA, Chain A"/>
    <property type="match status" value="1"/>
</dbReference>
<dbReference type="SUPFAM" id="SSF53448">
    <property type="entry name" value="Nucleotide-diphospho-sugar transferases"/>
    <property type="match status" value="1"/>
</dbReference>
<sequence>MEKVSIVIPCFEQAEYLEEAIESVLNQTYQNWECIIVNDGSQDDTEIISKKWCKKDSRIMYLYQENGGLSSARNFGIEKSNSDFILTLDADDKYHFSFIQKALLILKEKPEIGVVSSWVSRFKNEKEIAIIKPNGKVLEDFLFQNACNGTSLFRKVCWEKAGGYDENMKKGYEDWEFYIRVCKMGWEMYVLQETLFFYRQHAVSMRTDAQNNYDMEIKKYIYQKHEALYKEHYSDLIDYFLKTIALEKKQNYKIQNRIDYRIGQLVLKPFRFIKAFFRK</sequence>
<feature type="domain" description="Glycosyltransferase 2-like" evidence="1">
    <location>
        <begin position="5"/>
        <end position="143"/>
    </location>
</feature>
<dbReference type="InterPro" id="IPR001173">
    <property type="entry name" value="Glyco_trans_2-like"/>
</dbReference>
<accession>A0A934PQ18</accession>
<dbReference type="AlphaFoldDB" id="A0A934PQ18"/>
<name>A0A934PQ18_9FLAO</name>
<dbReference type="Proteomes" id="UP000609172">
    <property type="component" value="Unassembled WGS sequence"/>
</dbReference>
<evidence type="ECO:0000313" key="2">
    <source>
        <dbReference type="EMBL" id="MBK0371245.1"/>
    </source>
</evidence>
<organism evidence="2 3">
    <name type="scientific">Flavobacterium agrisoli</name>
    <dbReference type="NCBI Taxonomy" id="2793066"/>
    <lineage>
        <taxon>Bacteria</taxon>
        <taxon>Pseudomonadati</taxon>
        <taxon>Bacteroidota</taxon>
        <taxon>Flavobacteriia</taxon>
        <taxon>Flavobacteriales</taxon>
        <taxon>Flavobacteriaceae</taxon>
        <taxon>Flavobacterium</taxon>
    </lineage>
</organism>
<dbReference type="Pfam" id="PF00535">
    <property type="entry name" value="Glycos_transf_2"/>
    <property type="match status" value="1"/>
</dbReference>
<keyword evidence="3" id="KW-1185">Reference proteome</keyword>
<gene>
    <name evidence="2" type="ORF">I5M07_15565</name>
</gene>
<dbReference type="InterPro" id="IPR050834">
    <property type="entry name" value="Glycosyltransf_2"/>
</dbReference>
<dbReference type="PANTHER" id="PTHR43685">
    <property type="entry name" value="GLYCOSYLTRANSFERASE"/>
    <property type="match status" value="1"/>
</dbReference>
<dbReference type="RefSeq" id="WP_200107372.1">
    <property type="nucleotide sequence ID" value="NZ_JAEHFV010000010.1"/>
</dbReference>